<dbReference type="RefSeq" id="WP_259126141.1">
    <property type="nucleotide sequence ID" value="NZ_BAAALZ010000001.1"/>
</dbReference>
<name>A0A852R587_9MICO</name>
<reference evidence="1 2" key="1">
    <citation type="submission" date="2020-07" db="EMBL/GenBank/DDBJ databases">
        <title>Sequencing the genomes of 1000 actinobacteria strains.</title>
        <authorList>
            <person name="Klenk H.-P."/>
        </authorList>
    </citation>
    <scope>NUCLEOTIDE SEQUENCE [LARGE SCALE GENOMIC DNA]</scope>
    <source>
        <strain evidence="1 2">DSM 17380</strain>
    </source>
</reference>
<accession>A0A852R587</accession>
<sequence length="43" mass="4986">MDELERELDEVRRDSLRVAEMLDLIETRLTPGYPGQAVDQPNN</sequence>
<dbReference type="EMBL" id="JACCBD010000001">
    <property type="protein sequence ID" value="NYD27957.1"/>
    <property type="molecule type" value="Genomic_DNA"/>
</dbReference>
<evidence type="ECO:0000313" key="2">
    <source>
        <dbReference type="Proteomes" id="UP000586095"/>
    </source>
</evidence>
<proteinExistence type="predicted"/>
<evidence type="ECO:0000313" key="1">
    <source>
        <dbReference type="EMBL" id="NYD27957.1"/>
    </source>
</evidence>
<protein>
    <submittedName>
        <fullName evidence="1">Uncharacterized protein</fullName>
    </submittedName>
</protein>
<keyword evidence="2" id="KW-1185">Reference proteome</keyword>
<dbReference type="AlphaFoldDB" id="A0A852R587"/>
<comment type="caution">
    <text evidence="1">The sequence shown here is derived from an EMBL/GenBank/DDBJ whole genome shotgun (WGS) entry which is preliminary data.</text>
</comment>
<dbReference type="Proteomes" id="UP000586095">
    <property type="component" value="Unassembled WGS sequence"/>
</dbReference>
<gene>
    <name evidence="1" type="ORF">BJ960_002760</name>
</gene>
<organism evidence="1 2">
    <name type="scientific">Leucobacter aridicollis</name>
    <dbReference type="NCBI Taxonomy" id="283878"/>
    <lineage>
        <taxon>Bacteria</taxon>
        <taxon>Bacillati</taxon>
        <taxon>Actinomycetota</taxon>
        <taxon>Actinomycetes</taxon>
        <taxon>Micrococcales</taxon>
        <taxon>Microbacteriaceae</taxon>
        <taxon>Leucobacter</taxon>
    </lineage>
</organism>